<comment type="caution">
    <text evidence="2">The sequence shown here is derived from an EMBL/GenBank/DDBJ whole genome shotgun (WGS) entry which is preliminary data.</text>
</comment>
<evidence type="ECO:0000256" key="1">
    <source>
        <dbReference type="SAM" id="SignalP"/>
    </source>
</evidence>
<evidence type="ECO:0000313" key="3">
    <source>
        <dbReference type="Proteomes" id="UP000197468"/>
    </source>
</evidence>
<feature type="signal peptide" evidence="1">
    <location>
        <begin position="1"/>
        <end position="27"/>
    </location>
</feature>
<gene>
    <name evidence="2" type="ORF">CDN99_05860</name>
</gene>
<dbReference type="Proteomes" id="UP000197468">
    <property type="component" value="Unassembled WGS sequence"/>
</dbReference>
<dbReference type="EMBL" id="NIOF01000002">
    <property type="protein sequence ID" value="OWQ91893.1"/>
    <property type="molecule type" value="Genomic_DNA"/>
</dbReference>
<dbReference type="AlphaFoldDB" id="A0A246JHA3"/>
<reference evidence="2 3" key="1">
    <citation type="journal article" date="2008" name="Int. J. Syst. Evol. Microbiol.">
        <title>Description of Roseateles aquatilis sp. nov. and Roseateles terrae sp. nov., in the class Betaproteobacteria, and emended description of the genus Roseateles.</title>
        <authorList>
            <person name="Gomila M."/>
            <person name="Bowien B."/>
            <person name="Falsen E."/>
            <person name="Moore E.R."/>
            <person name="Lalucat J."/>
        </authorList>
    </citation>
    <scope>NUCLEOTIDE SEQUENCE [LARGE SCALE GENOMIC DNA]</scope>
    <source>
        <strain evidence="2 3">CCUG 48205</strain>
    </source>
</reference>
<name>A0A246JHA3_9BURK</name>
<sequence length="126" mass="13517">MRHRLLHRLSTTLLVVLSLLFSQLALANYVCPQDDGEAMTAAMDAGMPCDGMDQDQPALCHQHAADPGKTFEAAKLPVVSLPMVVHELELPQALDAQVAPVTPDTATAQGQPPPAPLFLSTLRLRV</sequence>
<protein>
    <recommendedName>
        <fullName evidence="4">DUF2946 domain-containing protein</fullName>
    </recommendedName>
</protein>
<dbReference type="RefSeq" id="WP_088383601.1">
    <property type="nucleotide sequence ID" value="NZ_NIOF01000002.1"/>
</dbReference>
<feature type="chain" id="PRO_5012806242" description="DUF2946 domain-containing protein" evidence="1">
    <location>
        <begin position="28"/>
        <end position="126"/>
    </location>
</feature>
<proteinExistence type="predicted"/>
<dbReference type="OrthoDB" id="8592785at2"/>
<organism evidence="2 3">
    <name type="scientific">Roseateles aquatilis</name>
    <dbReference type="NCBI Taxonomy" id="431061"/>
    <lineage>
        <taxon>Bacteria</taxon>
        <taxon>Pseudomonadati</taxon>
        <taxon>Pseudomonadota</taxon>
        <taxon>Betaproteobacteria</taxon>
        <taxon>Burkholderiales</taxon>
        <taxon>Sphaerotilaceae</taxon>
        <taxon>Roseateles</taxon>
    </lineage>
</organism>
<keyword evidence="1" id="KW-0732">Signal</keyword>
<evidence type="ECO:0000313" key="2">
    <source>
        <dbReference type="EMBL" id="OWQ91893.1"/>
    </source>
</evidence>
<keyword evidence="3" id="KW-1185">Reference proteome</keyword>
<accession>A0A246JHA3</accession>
<evidence type="ECO:0008006" key="4">
    <source>
        <dbReference type="Google" id="ProtNLM"/>
    </source>
</evidence>